<dbReference type="AlphaFoldDB" id="A0A8K0WKM2"/>
<reference evidence="1" key="1">
    <citation type="journal article" date="2021" name="Nat. Commun.">
        <title>Genetic determinants of endophytism in the Arabidopsis root mycobiome.</title>
        <authorList>
            <person name="Mesny F."/>
            <person name="Miyauchi S."/>
            <person name="Thiergart T."/>
            <person name="Pickel B."/>
            <person name="Atanasova L."/>
            <person name="Karlsson M."/>
            <person name="Huettel B."/>
            <person name="Barry K.W."/>
            <person name="Haridas S."/>
            <person name="Chen C."/>
            <person name="Bauer D."/>
            <person name="Andreopoulos W."/>
            <person name="Pangilinan J."/>
            <person name="LaButti K."/>
            <person name="Riley R."/>
            <person name="Lipzen A."/>
            <person name="Clum A."/>
            <person name="Drula E."/>
            <person name="Henrissat B."/>
            <person name="Kohler A."/>
            <person name="Grigoriev I.V."/>
            <person name="Martin F.M."/>
            <person name="Hacquard S."/>
        </authorList>
    </citation>
    <scope>NUCLEOTIDE SEQUENCE</scope>
    <source>
        <strain evidence="1">MPI-CAGE-CH-0235</strain>
    </source>
</reference>
<dbReference type="InterPro" id="IPR011051">
    <property type="entry name" value="RmlC_Cupin_sf"/>
</dbReference>
<name>A0A8K0WKM2_9HYPO</name>
<sequence length="239" mass="27393">MSNEPPFVVSRPLPNAVIYDLSQPGQVQITLQSSSQWSSGLHWHEDHVEFLKVMKGSINVRLGQAHHTITATRDHQPEIRVDRYIWHEWKRAQEDGEVIVIERTDPDDGQKALFFWNLNGVILDAPNILQRSTLAFLPSITHRMFTNLLVTINLWVIFYHLDNVPVVLNLPSLYHGDSADFPVVLTRIDWIFSRGLLILANYVGKVLGLEAVNDRYTPAAAYEQWHNTEGQERGKLRLA</sequence>
<evidence type="ECO:0000313" key="2">
    <source>
        <dbReference type="Proteomes" id="UP000813444"/>
    </source>
</evidence>
<proteinExistence type="predicted"/>
<comment type="caution">
    <text evidence="1">The sequence shown here is derived from an EMBL/GenBank/DDBJ whole genome shotgun (WGS) entry which is preliminary data.</text>
</comment>
<dbReference type="InterPro" id="IPR014710">
    <property type="entry name" value="RmlC-like_jellyroll"/>
</dbReference>
<keyword evidence="2" id="KW-1185">Reference proteome</keyword>
<dbReference type="OrthoDB" id="504210at2759"/>
<protein>
    <submittedName>
        <fullName evidence="1">Uncharacterized protein</fullName>
    </submittedName>
</protein>
<dbReference type="EMBL" id="JAGPNK010000017">
    <property type="protein sequence ID" value="KAH7305764.1"/>
    <property type="molecule type" value="Genomic_DNA"/>
</dbReference>
<accession>A0A8K0WKM2</accession>
<gene>
    <name evidence="1" type="ORF">B0I35DRAFT_443250</name>
</gene>
<organism evidence="1 2">
    <name type="scientific">Stachybotrys elegans</name>
    <dbReference type="NCBI Taxonomy" id="80388"/>
    <lineage>
        <taxon>Eukaryota</taxon>
        <taxon>Fungi</taxon>
        <taxon>Dikarya</taxon>
        <taxon>Ascomycota</taxon>
        <taxon>Pezizomycotina</taxon>
        <taxon>Sordariomycetes</taxon>
        <taxon>Hypocreomycetidae</taxon>
        <taxon>Hypocreales</taxon>
        <taxon>Stachybotryaceae</taxon>
        <taxon>Stachybotrys</taxon>
    </lineage>
</organism>
<evidence type="ECO:0000313" key="1">
    <source>
        <dbReference type="EMBL" id="KAH7305764.1"/>
    </source>
</evidence>
<dbReference type="Proteomes" id="UP000813444">
    <property type="component" value="Unassembled WGS sequence"/>
</dbReference>
<dbReference type="Gene3D" id="2.60.120.10">
    <property type="entry name" value="Jelly Rolls"/>
    <property type="match status" value="1"/>
</dbReference>
<dbReference type="SUPFAM" id="SSF51182">
    <property type="entry name" value="RmlC-like cupins"/>
    <property type="match status" value="1"/>
</dbReference>